<proteinExistence type="predicted"/>
<dbReference type="Pfam" id="PF13715">
    <property type="entry name" value="CarbopepD_reg_2"/>
    <property type="match status" value="1"/>
</dbReference>
<sequence>MILKNNIWILFIFCSALVHAQQNDFFFGKIEDSKTGEPVVFANIRIKDKALGVITNVDGSFRIPLRYKDYGDLIEVSSMGYQTKEIPIKDFLQEGINLILLNPSAIGLQEAVVKARDKRRKRLGPKRIVQKAIAAIPSNYPTTSFSTIGYYRDYQLNDGEYMNLNEGIMEVYDQGFDQLDDATSEIQVFNFELNKNFEQDSMARMAYDYENYKKIIKKAYLGAYGGNEFRILRIHDAIRNYNAFSYDYIGILKNDLLKSHNFLRSKDSYSDNEALYGIKFWQIHLNYRAHGEIFISKKDFAIHRLEYTMYNAKRTNKENKKNKHGHKQKVIFDILTEYRRVNGKMFLNYISFHNNFEVRRPPKFALDSTFVNMPRGYYALYFNKAVDSLTAANPKNYDMMFQKKKYGIDKIEVFSDSVRIYGDSDFKQAVFNARGETSALISKRKANEVEDMFEIGIEDVRDTNGNLVNKPNIKEYQQYREFFVQRIKPNSRSPLDGEFMDKGKPIFEDQPMIKPKDYKEYWMNTPLEAKIN</sequence>
<evidence type="ECO:0000313" key="2">
    <source>
        <dbReference type="EMBL" id="MEE1977783.1"/>
    </source>
</evidence>
<feature type="signal peptide" evidence="1">
    <location>
        <begin position="1"/>
        <end position="20"/>
    </location>
</feature>
<accession>A0ABU7IXX4</accession>
<keyword evidence="3" id="KW-1185">Reference proteome</keyword>
<comment type="caution">
    <text evidence="2">The sequence shown here is derived from an EMBL/GenBank/DDBJ whole genome shotgun (WGS) entry which is preliminary data.</text>
</comment>
<organism evidence="2 3">
    <name type="scientific">Maribacter cobaltidurans</name>
    <dbReference type="NCBI Taxonomy" id="1178778"/>
    <lineage>
        <taxon>Bacteria</taxon>
        <taxon>Pseudomonadati</taxon>
        <taxon>Bacteroidota</taxon>
        <taxon>Flavobacteriia</taxon>
        <taxon>Flavobacteriales</taxon>
        <taxon>Flavobacteriaceae</taxon>
        <taxon>Maribacter</taxon>
    </lineage>
</organism>
<keyword evidence="1" id="KW-0732">Signal</keyword>
<evidence type="ECO:0000256" key="1">
    <source>
        <dbReference type="SAM" id="SignalP"/>
    </source>
</evidence>
<dbReference type="RefSeq" id="WP_272652465.1">
    <property type="nucleotide sequence ID" value="NZ_JAZDDG010000008.1"/>
</dbReference>
<dbReference type="Gene3D" id="2.60.40.1120">
    <property type="entry name" value="Carboxypeptidase-like, regulatory domain"/>
    <property type="match status" value="1"/>
</dbReference>
<protein>
    <submittedName>
        <fullName evidence="2">Carboxypeptidase-like regulatory domain-containing protein</fullName>
    </submittedName>
</protein>
<dbReference type="EMBL" id="JAZDDG010000008">
    <property type="protein sequence ID" value="MEE1977783.1"/>
    <property type="molecule type" value="Genomic_DNA"/>
</dbReference>
<gene>
    <name evidence="2" type="ORF">V1I91_17010</name>
</gene>
<name>A0ABU7IXX4_9FLAO</name>
<dbReference type="Proteomes" id="UP001356308">
    <property type="component" value="Unassembled WGS sequence"/>
</dbReference>
<dbReference type="SUPFAM" id="SSF49464">
    <property type="entry name" value="Carboxypeptidase regulatory domain-like"/>
    <property type="match status" value="1"/>
</dbReference>
<reference evidence="2 3" key="1">
    <citation type="submission" date="2024-01" db="EMBL/GenBank/DDBJ databases">
        <title>Maribacter spp. originated from different algae showed divergent polysaccharides utilization ability.</title>
        <authorList>
            <person name="Wang H."/>
            <person name="Wu Y."/>
        </authorList>
    </citation>
    <scope>NUCLEOTIDE SEQUENCE [LARGE SCALE GENOMIC DNA]</scope>
    <source>
        <strain evidence="2 3">PR1</strain>
    </source>
</reference>
<evidence type="ECO:0000313" key="3">
    <source>
        <dbReference type="Proteomes" id="UP001356308"/>
    </source>
</evidence>
<feature type="chain" id="PRO_5045884137" evidence="1">
    <location>
        <begin position="21"/>
        <end position="532"/>
    </location>
</feature>
<dbReference type="InterPro" id="IPR008969">
    <property type="entry name" value="CarboxyPept-like_regulatory"/>
</dbReference>